<gene>
    <name evidence="1" type="primary">WBGene00278985</name>
</gene>
<accession>A0A2A6C2B0</accession>
<dbReference type="Gene3D" id="1.20.1070.10">
    <property type="entry name" value="Rhodopsin 7-helix transmembrane proteins"/>
    <property type="match status" value="1"/>
</dbReference>
<evidence type="ECO:0000313" key="2">
    <source>
        <dbReference type="Proteomes" id="UP000005239"/>
    </source>
</evidence>
<name>A0A2A6C2B0_PRIPA</name>
<dbReference type="Proteomes" id="UP000005239">
    <property type="component" value="Unassembled WGS sequence"/>
</dbReference>
<keyword evidence="2" id="KW-1185">Reference proteome</keyword>
<dbReference type="InterPro" id="IPR019428">
    <property type="entry name" value="7TM_GPCR_serpentine_rcpt_Str"/>
</dbReference>
<dbReference type="SUPFAM" id="SSF81321">
    <property type="entry name" value="Family A G protein-coupled receptor-like"/>
    <property type="match status" value="1"/>
</dbReference>
<dbReference type="PANTHER" id="PTHR45907">
    <property type="entry name" value="SERPENTINE RECEPTOR, CLASS J"/>
    <property type="match status" value="1"/>
</dbReference>
<accession>A0A8R1YX61</accession>
<dbReference type="EnsemblMetazoa" id="PPA40616.1">
    <property type="protein sequence ID" value="PPA40616.1"/>
    <property type="gene ID" value="WBGene00278985"/>
</dbReference>
<organism evidence="1 2">
    <name type="scientific">Pristionchus pacificus</name>
    <name type="common">Parasitic nematode worm</name>
    <dbReference type="NCBI Taxonomy" id="54126"/>
    <lineage>
        <taxon>Eukaryota</taxon>
        <taxon>Metazoa</taxon>
        <taxon>Ecdysozoa</taxon>
        <taxon>Nematoda</taxon>
        <taxon>Chromadorea</taxon>
        <taxon>Rhabditida</taxon>
        <taxon>Rhabditina</taxon>
        <taxon>Diplogasteromorpha</taxon>
        <taxon>Diplogasteroidea</taxon>
        <taxon>Neodiplogasteridae</taxon>
        <taxon>Pristionchus</taxon>
    </lineage>
</organism>
<dbReference type="PANTHER" id="PTHR45907:SF16">
    <property type="entry name" value="SERPENTINE RECEPTOR, CLASS J"/>
    <property type="match status" value="1"/>
</dbReference>
<dbReference type="AlphaFoldDB" id="A0A2A6C2B0"/>
<evidence type="ECO:0000313" key="1">
    <source>
        <dbReference type="EnsemblMetazoa" id="PPA40616.1"/>
    </source>
</evidence>
<proteinExistence type="predicted"/>
<reference evidence="1" key="2">
    <citation type="submission" date="2022-06" db="UniProtKB">
        <authorList>
            <consortium name="EnsemblMetazoa"/>
        </authorList>
    </citation>
    <scope>IDENTIFICATION</scope>
    <source>
        <strain evidence="1">PS312</strain>
    </source>
</reference>
<dbReference type="Pfam" id="PF10326">
    <property type="entry name" value="7TM_GPCR_Str"/>
    <property type="match status" value="2"/>
</dbReference>
<dbReference type="InterPro" id="IPR019423">
    <property type="entry name" value="7TM_GPCR_serpentine_rcpt_Srj"/>
</dbReference>
<sequence length="344" mass="39411">MAFLLEHFNTLSGVLLNLLLLYAIRKFTRKSIGSYKYLQATFAAFDVVLTMVHAIVQPVVLIVDTTFGVGTVLENKSANSIFCACFTVPFALMIIHFLYRFWSIRYPHLILLFSSKRFIALLTMYPIAAFAAWYLLAYYGTDGDPSESGTKIIITESGRRLGKTIEDGWIIFDYWADNVFHPRLFIVMLTLDTIMSVSFMVAATLGGLTFYYIIREKQKISKQARTLQLKLFIIVCAQVGNIFKVDDVEWDLQTFVPLVFVYIPYFCVINLAFFKLPVFMDTASVVLASCFPAWDAVIMMLMMKDYREGLLAMVQRKKAPPLESKWKTTSVIYSVTLHTRLHRI</sequence>
<reference evidence="2" key="1">
    <citation type="journal article" date="2008" name="Nat. Genet.">
        <title>The Pristionchus pacificus genome provides a unique perspective on nematode lifestyle and parasitism.</title>
        <authorList>
            <person name="Dieterich C."/>
            <person name="Clifton S.W."/>
            <person name="Schuster L.N."/>
            <person name="Chinwalla A."/>
            <person name="Delehaunty K."/>
            <person name="Dinkelacker I."/>
            <person name="Fulton L."/>
            <person name="Fulton R."/>
            <person name="Godfrey J."/>
            <person name="Minx P."/>
            <person name="Mitreva M."/>
            <person name="Roeseler W."/>
            <person name="Tian H."/>
            <person name="Witte H."/>
            <person name="Yang S.P."/>
            <person name="Wilson R.K."/>
            <person name="Sommer R.J."/>
        </authorList>
    </citation>
    <scope>NUCLEOTIDE SEQUENCE [LARGE SCALE GENOMIC DNA]</scope>
    <source>
        <strain evidence="2">PS312</strain>
    </source>
</reference>
<protein>
    <submittedName>
        <fullName evidence="1">G protein-coupled receptor</fullName>
    </submittedName>
</protein>